<dbReference type="Proteomes" id="UP001162483">
    <property type="component" value="Unassembled WGS sequence"/>
</dbReference>
<dbReference type="EMBL" id="CATNWA010014285">
    <property type="protein sequence ID" value="CAI9569986.1"/>
    <property type="molecule type" value="Genomic_DNA"/>
</dbReference>
<name>A0ABN9DFP0_9NEOB</name>
<evidence type="ECO:0000313" key="1">
    <source>
        <dbReference type="EMBL" id="CAI9569986.1"/>
    </source>
</evidence>
<gene>
    <name evidence="1" type="ORF">SPARVUS_LOCUS7026982</name>
</gene>
<proteinExistence type="predicted"/>
<organism evidence="1 2">
    <name type="scientific">Staurois parvus</name>
    <dbReference type="NCBI Taxonomy" id="386267"/>
    <lineage>
        <taxon>Eukaryota</taxon>
        <taxon>Metazoa</taxon>
        <taxon>Chordata</taxon>
        <taxon>Craniata</taxon>
        <taxon>Vertebrata</taxon>
        <taxon>Euteleostomi</taxon>
        <taxon>Amphibia</taxon>
        <taxon>Batrachia</taxon>
        <taxon>Anura</taxon>
        <taxon>Neobatrachia</taxon>
        <taxon>Ranoidea</taxon>
        <taxon>Ranidae</taxon>
        <taxon>Staurois</taxon>
    </lineage>
</organism>
<protein>
    <submittedName>
        <fullName evidence="1">Uncharacterized protein</fullName>
    </submittedName>
</protein>
<accession>A0ABN9DFP0</accession>
<reference evidence="1" key="1">
    <citation type="submission" date="2023-05" db="EMBL/GenBank/DDBJ databases">
        <authorList>
            <person name="Stuckert A."/>
        </authorList>
    </citation>
    <scope>NUCLEOTIDE SEQUENCE</scope>
</reference>
<sequence length="82" mass="9602">MEIISPLMYYTWRSYPPLCILYGDHIPPYVLYMEIISPLCHLIRIDVQSRGGLTIWKPGPARGPGVCKGPHEMPWYLFHRLF</sequence>
<comment type="caution">
    <text evidence="1">The sequence shown here is derived from an EMBL/GenBank/DDBJ whole genome shotgun (WGS) entry which is preliminary data.</text>
</comment>
<evidence type="ECO:0000313" key="2">
    <source>
        <dbReference type="Proteomes" id="UP001162483"/>
    </source>
</evidence>
<keyword evidence="2" id="KW-1185">Reference proteome</keyword>